<name>A0A0M3HFF2_ASCLU</name>
<keyword evidence="1" id="KW-1185">Reference proteome</keyword>
<evidence type="ECO:0000313" key="3">
    <source>
        <dbReference type="WBParaSite" id="ALUE_0001037801-mRNA-1"/>
    </source>
</evidence>
<protein>
    <submittedName>
        <fullName evidence="2 3">Uncharacterized protein</fullName>
    </submittedName>
</protein>
<organism evidence="1 2">
    <name type="scientific">Ascaris lumbricoides</name>
    <name type="common">Giant roundworm</name>
    <dbReference type="NCBI Taxonomy" id="6252"/>
    <lineage>
        <taxon>Eukaryota</taxon>
        <taxon>Metazoa</taxon>
        <taxon>Ecdysozoa</taxon>
        <taxon>Nematoda</taxon>
        <taxon>Chromadorea</taxon>
        <taxon>Rhabditida</taxon>
        <taxon>Spirurina</taxon>
        <taxon>Ascaridomorpha</taxon>
        <taxon>Ascaridoidea</taxon>
        <taxon>Ascarididae</taxon>
        <taxon>Ascaris</taxon>
    </lineage>
</organism>
<accession>A0A0M3HFF2</accession>
<proteinExistence type="predicted"/>
<sequence>MGYLMLFRSAPLYTSIRRRKRHSPKAAAKLSADVSHVKFCVLSLMSHEPFIRLYSSDSTTVSQRFEIISMIRENEEASLSAASTPLHSPDQLMTYFRLFQHN</sequence>
<dbReference type="WBParaSite" id="ALUE_0000024701-mRNA-1">
    <property type="protein sequence ID" value="ALUE_0000024701-mRNA-1"/>
    <property type="gene ID" value="ALUE_0000024701"/>
</dbReference>
<reference evidence="2 3" key="1">
    <citation type="submission" date="2017-02" db="UniProtKB">
        <authorList>
            <consortium name="WormBaseParasite"/>
        </authorList>
    </citation>
    <scope>IDENTIFICATION</scope>
</reference>
<evidence type="ECO:0000313" key="1">
    <source>
        <dbReference type="Proteomes" id="UP000036681"/>
    </source>
</evidence>
<dbReference type="AlphaFoldDB" id="A0A0M3HFF2"/>
<dbReference type="Proteomes" id="UP000036681">
    <property type="component" value="Unplaced"/>
</dbReference>
<dbReference type="WBParaSite" id="ALUE_0001037801-mRNA-1">
    <property type="protein sequence ID" value="ALUE_0001037801-mRNA-1"/>
    <property type="gene ID" value="ALUE_0001037801"/>
</dbReference>
<evidence type="ECO:0000313" key="2">
    <source>
        <dbReference type="WBParaSite" id="ALUE_0000024701-mRNA-1"/>
    </source>
</evidence>